<dbReference type="Gene3D" id="3.40.50.1110">
    <property type="entry name" value="SGNH hydrolase"/>
    <property type="match status" value="1"/>
</dbReference>
<dbReference type="PANTHER" id="PTHR31988">
    <property type="entry name" value="ESTERASE, PUTATIVE (DUF303)-RELATED"/>
    <property type="match status" value="1"/>
</dbReference>
<organism evidence="4 5">
    <name type="scientific">Lithospermum erythrorhizon</name>
    <name type="common">Purple gromwell</name>
    <name type="synonym">Lithospermum officinale var. erythrorhizon</name>
    <dbReference type="NCBI Taxonomy" id="34254"/>
    <lineage>
        <taxon>Eukaryota</taxon>
        <taxon>Viridiplantae</taxon>
        <taxon>Streptophyta</taxon>
        <taxon>Embryophyta</taxon>
        <taxon>Tracheophyta</taxon>
        <taxon>Spermatophyta</taxon>
        <taxon>Magnoliopsida</taxon>
        <taxon>eudicotyledons</taxon>
        <taxon>Gunneridae</taxon>
        <taxon>Pentapetalae</taxon>
        <taxon>asterids</taxon>
        <taxon>lamiids</taxon>
        <taxon>Boraginales</taxon>
        <taxon>Boraginaceae</taxon>
        <taxon>Boraginoideae</taxon>
        <taxon>Lithospermeae</taxon>
        <taxon>Lithospermum</taxon>
    </lineage>
</organism>
<reference evidence="4 5" key="1">
    <citation type="submission" date="2024-01" db="EMBL/GenBank/DDBJ databases">
        <title>The complete chloroplast genome sequence of Lithospermum erythrorhizon: insights into the phylogenetic relationship among Boraginaceae species and the maternal lineages of purple gromwells.</title>
        <authorList>
            <person name="Okada T."/>
            <person name="Watanabe K."/>
        </authorList>
    </citation>
    <scope>NUCLEOTIDE SEQUENCE [LARGE SCALE GENOMIC DNA]</scope>
</reference>
<dbReference type="InterPro" id="IPR052940">
    <property type="entry name" value="Carb_Esterase_6"/>
</dbReference>
<dbReference type="Pfam" id="PF03629">
    <property type="entry name" value="SASA"/>
    <property type="match status" value="1"/>
</dbReference>
<evidence type="ECO:0000313" key="4">
    <source>
        <dbReference type="EMBL" id="GAA0152352.1"/>
    </source>
</evidence>
<dbReference type="AlphaFoldDB" id="A0AAV3PQY7"/>
<feature type="signal peptide" evidence="2">
    <location>
        <begin position="1"/>
        <end position="17"/>
    </location>
</feature>
<dbReference type="InterPro" id="IPR005181">
    <property type="entry name" value="SASA"/>
</dbReference>
<comment type="caution">
    <text evidence="4">The sequence shown here is derived from an EMBL/GenBank/DDBJ whole genome shotgun (WGS) entry which is preliminary data.</text>
</comment>
<name>A0AAV3PQY7_LITER</name>
<feature type="chain" id="PRO_5043730175" evidence="2">
    <location>
        <begin position="18"/>
        <end position="287"/>
    </location>
</feature>
<dbReference type="EMBL" id="BAABME010001967">
    <property type="protein sequence ID" value="GAA0152352.1"/>
    <property type="molecule type" value="Genomic_DNA"/>
</dbReference>
<dbReference type="SUPFAM" id="SSF52266">
    <property type="entry name" value="SGNH hydrolase"/>
    <property type="match status" value="1"/>
</dbReference>
<dbReference type="InterPro" id="IPR036514">
    <property type="entry name" value="SGNH_hydro_sf"/>
</dbReference>
<keyword evidence="1" id="KW-0378">Hydrolase</keyword>
<sequence length="287" mass="31695">MMFTFIWLMLLVYSIDSSISQINSVFILAGQSNMAGRGGVVHETTWDGYVPPQCQSNPSIFRLNAELTWVEAAEPLHKDIDSNKTCGVGPGMAFANSVVSRDPNIGVIGLVPCAVGGTNISEWRRGSHLYNQLMRRSNAALGSGGRIRALLWYQGESDTLNHQDAKLYKKRLTRLFNHLRSDLQLPSLPLIMVALASGEGPFVEVVRQAQLGNDLPYVKLVDAKGMALETDQLHLTTVSQVQLGHMLADAFLQRELPLPAQSRASKLPRSFVFGVLSTLIFKWILTF</sequence>
<keyword evidence="2" id="KW-0732">Signal</keyword>
<gene>
    <name evidence="4" type="ORF">LIER_10856</name>
</gene>
<dbReference type="Proteomes" id="UP001454036">
    <property type="component" value="Unassembled WGS sequence"/>
</dbReference>
<evidence type="ECO:0000256" key="2">
    <source>
        <dbReference type="SAM" id="SignalP"/>
    </source>
</evidence>
<feature type="domain" description="Sialate O-acetylesterase" evidence="3">
    <location>
        <begin position="24"/>
        <end position="253"/>
    </location>
</feature>
<keyword evidence="5" id="KW-1185">Reference proteome</keyword>
<evidence type="ECO:0000313" key="5">
    <source>
        <dbReference type="Proteomes" id="UP001454036"/>
    </source>
</evidence>
<evidence type="ECO:0000256" key="1">
    <source>
        <dbReference type="ARBA" id="ARBA00022801"/>
    </source>
</evidence>
<proteinExistence type="predicted"/>
<evidence type="ECO:0000259" key="3">
    <source>
        <dbReference type="Pfam" id="PF03629"/>
    </source>
</evidence>
<dbReference type="PANTHER" id="PTHR31988:SF15">
    <property type="entry name" value="ESTERASE, PUTATIVE (DUF303)-RELATED"/>
    <property type="match status" value="1"/>
</dbReference>
<accession>A0AAV3PQY7</accession>
<dbReference type="GO" id="GO:0016787">
    <property type="term" value="F:hydrolase activity"/>
    <property type="evidence" value="ECO:0007669"/>
    <property type="project" value="UniProtKB-KW"/>
</dbReference>
<protein>
    <submittedName>
        <fullName evidence="4">Esterase</fullName>
    </submittedName>
</protein>